<dbReference type="InterPro" id="IPR008333">
    <property type="entry name" value="Cbr1-like_FAD-bd_dom"/>
</dbReference>
<proteinExistence type="inferred from homology"/>
<keyword evidence="11" id="KW-0479">Metal-binding</keyword>
<keyword evidence="11" id="KW-0408">Iron</keyword>
<organism evidence="15 16">
    <name type="scientific">Actinomadura monticuli</name>
    <dbReference type="NCBI Taxonomy" id="3097367"/>
    <lineage>
        <taxon>Bacteria</taxon>
        <taxon>Bacillati</taxon>
        <taxon>Actinomycetota</taxon>
        <taxon>Actinomycetes</taxon>
        <taxon>Streptosporangiales</taxon>
        <taxon>Thermomonosporaceae</taxon>
        <taxon>Actinomadura</taxon>
    </lineage>
</organism>
<dbReference type="Pfam" id="PF00042">
    <property type="entry name" value="Globin"/>
    <property type="match status" value="1"/>
</dbReference>
<evidence type="ECO:0000259" key="14">
    <source>
        <dbReference type="PROSITE" id="PS51384"/>
    </source>
</evidence>
<keyword evidence="11" id="KW-0349">Heme</keyword>
<dbReference type="PRINTS" id="PR00410">
    <property type="entry name" value="PHEHYDRXLASE"/>
</dbReference>
<dbReference type="InterPro" id="IPR000971">
    <property type="entry name" value="Globin"/>
</dbReference>
<dbReference type="SUPFAM" id="SSF52343">
    <property type="entry name" value="Ferredoxin reductase-like, C-terminal NADP-linked domain"/>
    <property type="match status" value="1"/>
</dbReference>
<comment type="catalytic activity">
    <reaction evidence="9">
        <text>2 nitric oxide + NADH + 2 O2 = 2 nitrate + NAD(+) + H(+)</text>
        <dbReference type="Rhea" id="RHEA:19469"/>
        <dbReference type="ChEBI" id="CHEBI:15378"/>
        <dbReference type="ChEBI" id="CHEBI:15379"/>
        <dbReference type="ChEBI" id="CHEBI:16480"/>
        <dbReference type="ChEBI" id="CHEBI:17632"/>
        <dbReference type="ChEBI" id="CHEBI:57540"/>
        <dbReference type="ChEBI" id="CHEBI:57945"/>
        <dbReference type="EC" id="1.14.12.17"/>
    </reaction>
</comment>
<dbReference type="InterPro" id="IPR012292">
    <property type="entry name" value="Globin/Proto"/>
</dbReference>
<name>A0ABV4QNB1_9ACTN</name>
<dbReference type="PANTHER" id="PTHR47354">
    <property type="entry name" value="NADH OXIDOREDUCTASE HCR"/>
    <property type="match status" value="1"/>
</dbReference>
<comment type="similarity">
    <text evidence="11">Belongs to the globin family.</text>
</comment>
<dbReference type="EC" id="1.14.12.17" evidence="4"/>
<dbReference type="SUPFAM" id="SSF46458">
    <property type="entry name" value="Globin-like"/>
    <property type="match status" value="1"/>
</dbReference>
<feature type="compositionally biased region" description="Polar residues" evidence="12">
    <location>
        <begin position="382"/>
        <end position="400"/>
    </location>
</feature>
<dbReference type="InterPro" id="IPR050415">
    <property type="entry name" value="MRET"/>
</dbReference>
<dbReference type="CDD" id="cd19753">
    <property type="entry name" value="Mb-like_oxidoreductase"/>
    <property type="match status" value="1"/>
</dbReference>
<dbReference type="Gene3D" id="3.40.50.80">
    <property type="entry name" value="Nucleotide-binding domain of ferredoxin-NADP reductase (FNR) module"/>
    <property type="match status" value="1"/>
</dbReference>
<feature type="region of interest" description="Disordered" evidence="12">
    <location>
        <begin position="370"/>
        <end position="400"/>
    </location>
</feature>
<evidence type="ECO:0000256" key="9">
    <source>
        <dbReference type="ARBA" id="ARBA00048649"/>
    </source>
</evidence>
<accession>A0ABV4QNB1</accession>
<dbReference type="Pfam" id="PF00970">
    <property type="entry name" value="FAD_binding_6"/>
    <property type="match status" value="1"/>
</dbReference>
<comment type="caution">
    <text evidence="15">The sequence shown here is derived from an EMBL/GenBank/DDBJ whole genome shotgun (WGS) entry which is preliminary data.</text>
</comment>
<comment type="cofactor">
    <cofactor evidence="1">
        <name>heme b</name>
        <dbReference type="ChEBI" id="CHEBI:60344"/>
    </cofactor>
</comment>
<evidence type="ECO:0000256" key="6">
    <source>
        <dbReference type="ARBA" id="ARBA00022857"/>
    </source>
</evidence>
<dbReference type="EMBL" id="JAXCEI010000025">
    <property type="protein sequence ID" value="MFA1544155.1"/>
    <property type="molecule type" value="Genomic_DNA"/>
</dbReference>
<keyword evidence="11" id="KW-0561">Oxygen transport</keyword>
<dbReference type="PROSITE" id="PS01033">
    <property type="entry name" value="GLOBIN"/>
    <property type="match status" value="1"/>
</dbReference>
<evidence type="ECO:0000256" key="4">
    <source>
        <dbReference type="ARBA" id="ARBA00012229"/>
    </source>
</evidence>
<feature type="domain" description="Globin" evidence="13">
    <location>
        <begin position="1"/>
        <end position="133"/>
    </location>
</feature>
<comment type="catalytic activity">
    <reaction evidence="10">
        <text>2 nitric oxide + NADPH + 2 O2 = 2 nitrate + NADP(+) + H(+)</text>
        <dbReference type="Rhea" id="RHEA:19465"/>
        <dbReference type="ChEBI" id="CHEBI:15378"/>
        <dbReference type="ChEBI" id="CHEBI:15379"/>
        <dbReference type="ChEBI" id="CHEBI:16480"/>
        <dbReference type="ChEBI" id="CHEBI:17632"/>
        <dbReference type="ChEBI" id="CHEBI:57783"/>
        <dbReference type="ChEBI" id="CHEBI:58349"/>
        <dbReference type="EC" id="1.14.12.17"/>
    </reaction>
</comment>
<evidence type="ECO:0000256" key="2">
    <source>
        <dbReference type="ARBA" id="ARBA00001974"/>
    </source>
</evidence>
<evidence type="ECO:0000256" key="10">
    <source>
        <dbReference type="ARBA" id="ARBA00049433"/>
    </source>
</evidence>
<dbReference type="RefSeq" id="WP_371954663.1">
    <property type="nucleotide sequence ID" value="NZ_JAXCEI010000025.1"/>
</dbReference>
<dbReference type="SUPFAM" id="SSF63380">
    <property type="entry name" value="Riboflavin synthase domain-like"/>
    <property type="match status" value="1"/>
</dbReference>
<evidence type="ECO:0000313" key="16">
    <source>
        <dbReference type="Proteomes" id="UP001569963"/>
    </source>
</evidence>
<dbReference type="Gene3D" id="1.10.490.10">
    <property type="entry name" value="Globins"/>
    <property type="match status" value="1"/>
</dbReference>
<keyword evidence="5" id="KW-0001">2Fe-2S</keyword>
<comment type="cofactor">
    <cofactor evidence="2">
        <name>FAD</name>
        <dbReference type="ChEBI" id="CHEBI:57692"/>
    </cofactor>
</comment>
<evidence type="ECO:0000313" key="15">
    <source>
        <dbReference type="EMBL" id="MFA1544155.1"/>
    </source>
</evidence>
<dbReference type="PROSITE" id="PS51384">
    <property type="entry name" value="FAD_FR"/>
    <property type="match status" value="1"/>
</dbReference>
<dbReference type="InterPro" id="IPR001433">
    <property type="entry name" value="OxRdtase_FAD/NAD-bd"/>
</dbReference>
<reference evidence="15 16" key="1">
    <citation type="submission" date="2023-11" db="EMBL/GenBank/DDBJ databases">
        <title>Actinomadura monticuli sp. nov., isolated from volcanic ash.</title>
        <authorList>
            <person name="Lee S.D."/>
            <person name="Yang H."/>
            <person name="Kim I.S."/>
        </authorList>
    </citation>
    <scope>NUCLEOTIDE SEQUENCE [LARGE SCALE GENOMIC DNA]</scope>
    <source>
        <strain evidence="15 16">DLS-62</strain>
    </source>
</reference>
<dbReference type="Pfam" id="PF00175">
    <property type="entry name" value="NAD_binding_1"/>
    <property type="match status" value="1"/>
</dbReference>
<dbReference type="InterPro" id="IPR001709">
    <property type="entry name" value="Flavoprot_Pyr_Nucl_cyt_Rdtase"/>
</dbReference>
<keyword evidence="6" id="KW-0521">NADP</keyword>
<dbReference type="InterPro" id="IPR017927">
    <property type="entry name" value="FAD-bd_FR_type"/>
</dbReference>
<evidence type="ECO:0000256" key="8">
    <source>
        <dbReference type="ARBA" id="ARBA00023027"/>
    </source>
</evidence>
<dbReference type="InterPro" id="IPR009050">
    <property type="entry name" value="Globin-like_sf"/>
</dbReference>
<dbReference type="InterPro" id="IPR017938">
    <property type="entry name" value="Riboflavin_synthase-like_b-brl"/>
</dbReference>
<dbReference type="Proteomes" id="UP001569963">
    <property type="component" value="Unassembled WGS sequence"/>
</dbReference>
<evidence type="ECO:0000256" key="1">
    <source>
        <dbReference type="ARBA" id="ARBA00001970"/>
    </source>
</evidence>
<evidence type="ECO:0000256" key="11">
    <source>
        <dbReference type="RuleBase" id="RU000356"/>
    </source>
</evidence>
<sequence length="400" mass="42652">MSPEPRTIKECFARLEADPAGATGYFYARLFAAEPQLRALFPPAMGHQHDRFFHALLRIVCHQDNPGELAGHLGRLGRGHRKYGVRPEHYAAVGAALTATLRVFAADAWSAETEDAWTAAYRHAADTMIGAAERDAAQAPPWWAAEVTAHDRRAPDLAVVTLRPERPLPFSAGQHLSVQTARWPRMWRRYSIANAPRPDGTLRLHVRARPGGWVSGALVRFTAPGDTMLLGPAEGAMTLAPGPGPDVLLVGGGTGLAPMKALAEAAAGSGRGIRLLVAARTADGLYDLPALRRLESACPRLRVVPVLSRAPGGSALRGRVPDLLPRLLDDAGDLTAYIAGPAPLVRGTVSALQRLGTPLQRIHHDLLAADDPVTSRRAPAGTPSSSCPPGRTTRSPVPRP</sequence>
<dbReference type="PANTHER" id="PTHR47354:SF5">
    <property type="entry name" value="PROTEIN RFBI"/>
    <property type="match status" value="1"/>
</dbReference>
<dbReference type="InterPro" id="IPR039261">
    <property type="entry name" value="FNR_nucleotide-bd"/>
</dbReference>
<keyword evidence="8" id="KW-0520">NAD</keyword>
<keyword evidence="7" id="KW-0411">Iron-sulfur</keyword>
<feature type="domain" description="FAD-binding FR-type" evidence="14">
    <location>
        <begin position="140"/>
        <end position="240"/>
    </location>
</feature>
<evidence type="ECO:0000256" key="7">
    <source>
        <dbReference type="ARBA" id="ARBA00023014"/>
    </source>
</evidence>
<evidence type="ECO:0000259" key="13">
    <source>
        <dbReference type="PROSITE" id="PS01033"/>
    </source>
</evidence>
<gene>
    <name evidence="15" type="ORF">SM611_34930</name>
</gene>
<dbReference type="PRINTS" id="PR00371">
    <property type="entry name" value="FPNCR"/>
</dbReference>
<comment type="similarity">
    <text evidence="3">In the C-terminal section; belongs to the flavoprotein pyridine nucleotide cytochrome reductase family.</text>
</comment>
<evidence type="ECO:0000256" key="3">
    <source>
        <dbReference type="ARBA" id="ARBA00006401"/>
    </source>
</evidence>
<evidence type="ECO:0000256" key="12">
    <source>
        <dbReference type="SAM" id="MobiDB-lite"/>
    </source>
</evidence>
<keyword evidence="11" id="KW-0813">Transport</keyword>
<dbReference type="CDD" id="cd06187">
    <property type="entry name" value="O2ase_reductase_like"/>
    <property type="match status" value="1"/>
</dbReference>
<keyword evidence="16" id="KW-1185">Reference proteome</keyword>
<evidence type="ECO:0000256" key="5">
    <source>
        <dbReference type="ARBA" id="ARBA00022714"/>
    </source>
</evidence>
<dbReference type="Gene3D" id="2.40.30.10">
    <property type="entry name" value="Translation factors"/>
    <property type="match status" value="1"/>
</dbReference>
<protein>
    <recommendedName>
        <fullName evidence="4">nitric oxide dioxygenase</fullName>
        <ecNumber evidence="4">1.14.12.17</ecNumber>
    </recommendedName>
</protein>